<comment type="caution">
    <text evidence="2">The sequence shown here is derived from an EMBL/GenBank/DDBJ whole genome shotgun (WGS) entry which is preliminary data.</text>
</comment>
<feature type="domain" description="Lon N-terminal" evidence="1">
    <location>
        <begin position="6"/>
        <end position="197"/>
    </location>
</feature>
<name>A0ABT6N563_9SPHN</name>
<dbReference type="PANTHER" id="PTHR46732:SF8">
    <property type="entry name" value="ATP-DEPENDENT PROTEASE LA (LON) DOMAIN PROTEIN"/>
    <property type="match status" value="1"/>
</dbReference>
<gene>
    <name evidence="2" type="ORF">QGN17_16025</name>
</gene>
<sequence>MQVARLSIFPLAGALLFPRALLPLHIFEPRYRAMVSDAMARDRRIGMIQPRDETAQKPALFDIGCIGRIAEVEALDDGRFNLILEGLTRFRLVSELDVTTPFRQVEADTEAFAADGTDPDPLGIALRADLEREARRYADAKGYAIDWAAVERLDDEGLVNGVAQVTPFDVATKQALLEAPTIAERADLVVQFLRFFRLDDSDGDDSGATLQ</sequence>
<evidence type="ECO:0000313" key="2">
    <source>
        <dbReference type="EMBL" id="MDH7640246.1"/>
    </source>
</evidence>
<dbReference type="Gene3D" id="2.30.130.40">
    <property type="entry name" value="LON domain-like"/>
    <property type="match status" value="1"/>
</dbReference>
<dbReference type="PANTHER" id="PTHR46732">
    <property type="entry name" value="ATP-DEPENDENT PROTEASE LA (LON) DOMAIN PROTEIN"/>
    <property type="match status" value="1"/>
</dbReference>
<protein>
    <submittedName>
        <fullName evidence="2">LON peptidase substrate-binding domain-containing protein</fullName>
    </submittedName>
</protein>
<dbReference type="InterPro" id="IPR015947">
    <property type="entry name" value="PUA-like_sf"/>
</dbReference>
<reference evidence="2" key="1">
    <citation type="submission" date="2023-04" db="EMBL/GenBank/DDBJ databases">
        <title>Sphingomonas sp. MAHUQ-71 isolated from rice field.</title>
        <authorList>
            <person name="Huq M.A."/>
        </authorList>
    </citation>
    <scope>NUCLEOTIDE SEQUENCE</scope>
    <source>
        <strain evidence="2">MAHUQ-71</strain>
    </source>
</reference>
<dbReference type="InterPro" id="IPR003111">
    <property type="entry name" value="Lon_prtase_N"/>
</dbReference>
<evidence type="ECO:0000259" key="1">
    <source>
        <dbReference type="PROSITE" id="PS51787"/>
    </source>
</evidence>
<proteinExistence type="predicted"/>
<evidence type="ECO:0000313" key="3">
    <source>
        <dbReference type="Proteomes" id="UP001160625"/>
    </source>
</evidence>
<dbReference type="SMART" id="SM00464">
    <property type="entry name" value="LON"/>
    <property type="match status" value="1"/>
</dbReference>
<accession>A0ABT6N563</accession>
<dbReference type="EMBL" id="JARYGZ010000002">
    <property type="protein sequence ID" value="MDH7640246.1"/>
    <property type="molecule type" value="Genomic_DNA"/>
</dbReference>
<dbReference type="InterPro" id="IPR046336">
    <property type="entry name" value="Lon_prtase_N_sf"/>
</dbReference>
<dbReference type="Pfam" id="PF02190">
    <property type="entry name" value="LON_substr_bdg"/>
    <property type="match status" value="1"/>
</dbReference>
<dbReference type="SUPFAM" id="SSF88697">
    <property type="entry name" value="PUA domain-like"/>
    <property type="match status" value="1"/>
</dbReference>
<dbReference type="PROSITE" id="PS51787">
    <property type="entry name" value="LON_N"/>
    <property type="match status" value="1"/>
</dbReference>
<keyword evidence="3" id="KW-1185">Reference proteome</keyword>
<organism evidence="2 3">
    <name type="scientific">Sphingomonas oryzagri</name>
    <dbReference type="NCBI Taxonomy" id="3042314"/>
    <lineage>
        <taxon>Bacteria</taxon>
        <taxon>Pseudomonadati</taxon>
        <taxon>Pseudomonadota</taxon>
        <taxon>Alphaproteobacteria</taxon>
        <taxon>Sphingomonadales</taxon>
        <taxon>Sphingomonadaceae</taxon>
        <taxon>Sphingomonas</taxon>
    </lineage>
</organism>
<dbReference type="Proteomes" id="UP001160625">
    <property type="component" value="Unassembled WGS sequence"/>
</dbReference>